<dbReference type="Gene3D" id="3.30.160.60">
    <property type="entry name" value="Classic Zinc Finger"/>
    <property type="match status" value="7"/>
</dbReference>
<reference evidence="13" key="1">
    <citation type="submission" date="2020-11" db="EMBL/GenBank/DDBJ databases">
        <authorList>
            <person name="Whiteford S."/>
        </authorList>
    </citation>
    <scope>NUCLEOTIDE SEQUENCE</scope>
</reference>
<evidence type="ECO:0000256" key="4">
    <source>
        <dbReference type="ARBA" id="ARBA00022771"/>
    </source>
</evidence>
<evidence type="ECO:0000256" key="5">
    <source>
        <dbReference type="ARBA" id="ARBA00022833"/>
    </source>
</evidence>
<dbReference type="SMART" id="SM00355">
    <property type="entry name" value="ZnF_C2H2"/>
    <property type="match status" value="9"/>
</dbReference>
<dbReference type="PROSITE" id="PS00028">
    <property type="entry name" value="ZINC_FINGER_C2H2_1"/>
    <property type="match status" value="7"/>
</dbReference>
<name>A0A8S4G2W8_PLUXY</name>
<evidence type="ECO:0000259" key="12">
    <source>
        <dbReference type="PROSITE" id="PS50157"/>
    </source>
</evidence>
<comment type="caution">
    <text evidence="13">The sequence shown here is derived from an EMBL/GenBank/DDBJ whole genome shotgun (WGS) entry which is preliminary data.</text>
</comment>
<keyword evidence="9" id="KW-0539">Nucleus</keyword>
<dbReference type="SUPFAM" id="SSF57667">
    <property type="entry name" value="beta-beta-alpha zinc fingers"/>
    <property type="match status" value="5"/>
</dbReference>
<keyword evidence="14" id="KW-1185">Reference proteome</keyword>
<dbReference type="GO" id="GO:0000978">
    <property type="term" value="F:RNA polymerase II cis-regulatory region sequence-specific DNA binding"/>
    <property type="evidence" value="ECO:0007669"/>
    <property type="project" value="TreeGrafter"/>
</dbReference>
<accession>A0A8S4G2W8</accession>
<feature type="domain" description="C2H2-type" evidence="12">
    <location>
        <begin position="400"/>
        <end position="427"/>
    </location>
</feature>
<feature type="domain" description="C2H2-type" evidence="12">
    <location>
        <begin position="193"/>
        <end position="217"/>
    </location>
</feature>
<sequence length="468" mass="53721">MDISLKHAVSNVILSRDTCTLCFKRVDSDAVDVDDIILLKVNHEHISVSFKKMIASLLGGDESNATLTSKLCGLCTISAVNCYNFISECQQARKAMSETLDKISTCLDDPSIEGDLMRSLYVAVDGEGEAQKYHDTYNTTDSLSTALKRFKALERKSWKKKIEEIEDYFSVDSEEYDSDNYNDLLIRIGDKVVTCNVCNSKFSSRKHLQNHYFKSHAPKLFNCDECPKAFAKPELLKKHYDFHHLVSSPSICDVCGKSFNNQRQLARHKRQQHRGGGKCPNCMKYFSRDSHLRRHIKSRYCLGGEEAVKKNFFCDTCGKGYRSKSYLMHHIIAVHRPNEKVKGHICQVCDRVWASPSALKHHMLLHTKEKKFSCETCGGKFGTNQSLIWHTRLHTGETPYQCRFCDKKFINTSRRAQHVRIHHDEEPTKECDLCGSKFRATNDLKRHRRRHLQPTSRIYLGPGAEKLD</sequence>
<evidence type="ECO:0000313" key="14">
    <source>
        <dbReference type="Proteomes" id="UP000653454"/>
    </source>
</evidence>
<feature type="domain" description="C2H2-type" evidence="12">
    <location>
        <begin position="277"/>
        <end position="307"/>
    </location>
</feature>
<dbReference type="FunFam" id="3.30.160.60:FF:000325">
    <property type="entry name" value="ZFP90 zinc finger protein"/>
    <property type="match status" value="1"/>
</dbReference>
<dbReference type="Proteomes" id="UP000653454">
    <property type="component" value="Unassembled WGS sequence"/>
</dbReference>
<evidence type="ECO:0000256" key="6">
    <source>
        <dbReference type="ARBA" id="ARBA00023015"/>
    </source>
</evidence>
<evidence type="ECO:0000256" key="2">
    <source>
        <dbReference type="ARBA" id="ARBA00022723"/>
    </source>
</evidence>
<dbReference type="InterPro" id="IPR050527">
    <property type="entry name" value="Snail/Krueppel_Znf"/>
</dbReference>
<feature type="domain" description="C2H2-type" evidence="12">
    <location>
        <begin position="372"/>
        <end position="399"/>
    </location>
</feature>
<organism evidence="13 14">
    <name type="scientific">Plutella xylostella</name>
    <name type="common">Diamondback moth</name>
    <name type="synonym">Plutella maculipennis</name>
    <dbReference type="NCBI Taxonomy" id="51655"/>
    <lineage>
        <taxon>Eukaryota</taxon>
        <taxon>Metazoa</taxon>
        <taxon>Ecdysozoa</taxon>
        <taxon>Arthropoda</taxon>
        <taxon>Hexapoda</taxon>
        <taxon>Insecta</taxon>
        <taxon>Pterygota</taxon>
        <taxon>Neoptera</taxon>
        <taxon>Endopterygota</taxon>
        <taxon>Lepidoptera</taxon>
        <taxon>Glossata</taxon>
        <taxon>Ditrysia</taxon>
        <taxon>Yponomeutoidea</taxon>
        <taxon>Plutellidae</taxon>
        <taxon>Plutella</taxon>
    </lineage>
</organism>
<evidence type="ECO:0000256" key="8">
    <source>
        <dbReference type="ARBA" id="ARBA00023163"/>
    </source>
</evidence>
<dbReference type="Pfam" id="PF12874">
    <property type="entry name" value="zf-met"/>
    <property type="match status" value="1"/>
</dbReference>
<dbReference type="InterPro" id="IPR013087">
    <property type="entry name" value="Znf_C2H2_type"/>
</dbReference>
<dbReference type="PANTHER" id="PTHR24388">
    <property type="entry name" value="ZINC FINGER PROTEIN"/>
    <property type="match status" value="1"/>
</dbReference>
<dbReference type="EMBL" id="CAJHNJ030000068">
    <property type="protein sequence ID" value="CAG9133797.1"/>
    <property type="molecule type" value="Genomic_DNA"/>
</dbReference>
<keyword evidence="3" id="KW-0677">Repeat</keyword>
<keyword evidence="2" id="KW-0479">Metal-binding</keyword>
<dbReference type="AlphaFoldDB" id="A0A8S4G2W8"/>
<evidence type="ECO:0000256" key="1">
    <source>
        <dbReference type="ARBA" id="ARBA00004123"/>
    </source>
</evidence>
<evidence type="ECO:0000256" key="3">
    <source>
        <dbReference type="ARBA" id="ARBA00022737"/>
    </source>
</evidence>
<keyword evidence="7" id="KW-0238">DNA-binding</keyword>
<keyword evidence="8" id="KW-0804">Transcription</keyword>
<feature type="domain" description="C2H2-type" evidence="12">
    <location>
        <begin position="221"/>
        <end position="249"/>
    </location>
</feature>
<evidence type="ECO:0000256" key="11">
    <source>
        <dbReference type="PROSITE-ProRule" id="PRU00042"/>
    </source>
</evidence>
<dbReference type="GO" id="GO:0008270">
    <property type="term" value="F:zinc ion binding"/>
    <property type="evidence" value="ECO:0007669"/>
    <property type="project" value="UniProtKB-KW"/>
</dbReference>
<keyword evidence="5" id="KW-0862">Zinc</keyword>
<proteinExistence type="inferred from homology"/>
<evidence type="ECO:0000256" key="7">
    <source>
        <dbReference type="ARBA" id="ARBA00023125"/>
    </source>
</evidence>
<feature type="domain" description="C2H2-type" evidence="12">
    <location>
        <begin position="429"/>
        <end position="456"/>
    </location>
</feature>
<evidence type="ECO:0000256" key="9">
    <source>
        <dbReference type="ARBA" id="ARBA00023242"/>
    </source>
</evidence>
<evidence type="ECO:0000256" key="10">
    <source>
        <dbReference type="ARBA" id="ARBA00037948"/>
    </source>
</evidence>
<comment type="similarity">
    <text evidence="10">Belongs to the snail C2H2-type zinc-finger protein family.</text>
</comment>
<dbReference type="GO" id="GO:0005634">
    <property type="term" value="C:nucleus"/>
    <property type="evidence" value="ECO:0007669"/>
    <property type="project" value="UniProtKB-SubCell"/>
</dbReference>
<protein>
    <submittedName>
        <fullName evidence="13">(diamondback moth) hypothetical protein</fullName>
    </submittedName>
</protein>
<comment type="subcellular location">
    <subcellularLocation>
        <location evidence="1">Nucleus</location>
    </subcellularLocation>
</comment>
<keyword evidence="4 11" id="KW-0863">Zinc-finger</keyword>
<evidence type="ECO:0000313" key="13">
    <source>
        <dbReference type="EMBL" id="CAG9133797.1"/>
    </source>
</evidence>
<feature type="domain" description="C2H2-type" evidence="12">
    <location>
        <begin position="312"/>
        <end position="340"/>
    </location>
</feature>
<dbReference type="GO" id="GO:0000981">
    <property type="term" value="F:DNA-binding transcription factor activity, RNA polymerase II-specific"/>
    <property type="evidence" value="ECO:0007669"/>
    <property type="project" value="TreeGrafter"/>
</dbReference>
<dbReference type="PROSITE" id="PS50157">
    <property type="entry name" value="ZINC_FINGER_C2H2_2"/>
    <property type="match status" value="9"/>
</dbReference>
<feature type="domain" description="C2H2-type" evidence="12">
    <location>
        <begin position="344"/>
        <end position="371"/>
    </location>
</feature>
<dbReference type="Pfam" id="PF00096">
    <property type="entry name" value="zf-C2H2"/>
    <property type="match status" value="4"/>
</dbReference>
<gene>
    <name evidence="13" type="ORF">PLXY2_LOCUS12086</name>
</gene>
<keyword evidence="6" id="KW-0805">Transcription regulation</keyword>
<feature type="domain" description="C2H2-type" evidence="12">
    <location>
        <begin position="250"/>
        <end position="278"/>
    </location>
</feature>
<dbReference type="PANTHER" id="PTHR24388:SF54">
    <property type="entry name" value="PROTEIN ESCARGOT"/>
    <property type="match status" value="1"/>
</dbReference>
<dbReference type="InterPro" id="IPR036236">
    <property type="entry name" value="Znf_C2H2_sf"/>
</dbReference>